<dbReference type="PANTHER" id="PTHR21442">
    <property type="entry name" value="CILIA- AND FLAGELLA-ASSOCIATED PROTEIN 206"/>
    <property type="match status" value="1"/>
</dbReference>
<name>A0A7S1NEP6_9EUGL</name>
<dbReference type="GO" id="GO:0030030">
    <property type="term" value="P:cell projection organization"/>
    <property type="evidence" value="ECO:0007669"/>
    <property type="project" value="UniProtKB-KW"/>
</dbReference>
<accession>A0A7S1NEP6</accession>
<evidence type="ECO:0000256" key="8">
    <source>
        <dbReference type="ARBA" id="ARBA00023273"/>
    </source>
</evidence>
<comment type="similarity">
    <text evidence="2">Belongs to the CFAP206 family.</text>
</comment>
<dbReference type="GO" id="GO:0036064">
    <property type="term" value="C:ciliary basal body"/>
    <property type="evidence" value="ECO:0007669"/>
    <property type="project" value="TreeGrafter"/>
</dbReference>
<proteinExistence type="inferred from homology"/>
<keyword evidence="5" id="KW-0970">Cilium biogenesis/degradation</keyword>
<evidence type="ECO:0000313" key="9">
    <source>
        <dbReference type="EMBL" id="CAD9015141.1"/>
    </source>
</evidence>
<dbReference type="GO" id="GO:0003356">
    <property type="term" value="P:regulation of cilium beat frequency"/>
    <property type="evidence" value="ECO:0007669"/>
    <property type="project" value="TreeGrafter"/>
</dbReference>
<dbReference type="EMBL" id="HBGA01070136">
    <property type="protein sequence ID" value="CAD9015141.1"/>
    <property type="molecule type" value="Transcribed_RNA"/>
</dbReference>
<dbReference type="AlphaFoldDB" id="A0A7S1NEP6"/>
<evidence type="ECO:0000256" key="1">
    <source>
        <dbReference type="ARBA" id="ARBA00004430"/>
    </source>
</evidence>
<keyword evidence="4" id="KW-0963">Cytoplasm</keyword>
<gene>
    <name evidence="9" type="ORF">EGYM00392_LOCUS26247</name>
</gene>
<organism evidence="9">
    <name type="scientific">Eutreptiella gymnastica</name>
    <dbReference type="NCBI Taxonomy" id="73025"/>
    <lineage>
        <taxon>Eukaryota</taxon>
        <taxon>Discoba</taxon>
        <taxon>Euglenozoa</taxon>
        <taxon>Euglenida</taxon>
        <taxon>Spirocuta</taxon>
        <taxon>Euglenophyceae</taxon>
        <taxon>Eutreptiales</taxon>
        <taxon>Eutreptiaceae</taxon>
        <taxon>Eutreptiella</taxon>
    </lineage>
</organism>
<comment type="subcellular location">
    <subcellularLocation>
        <location evidence="1">Cytoplasm</location>
        <location evidence="1">Cytoskeleton</location>
        <location evidence="1">Cilium axoneme</location>
    </subcellularLocation>
</comment>
<evidence type="ECO:0000256" key="4">
    <source>
        <dbReference type="ARBA" id="ARBA00022490"/>
    </source>
</evidence>
<keyword evidence="6" id="KW-0969">Cilium</keyword>
<sequence length="599" mass="67686">MDITPQIVQQVIAHCQKKGFVVTPSLATFYVKCLCVPESKDETGAVEIARERVPHIVDKANSAFTQADSARLENLKMQAAVFSQHQDTINSQRTEQIQHRAKAQQLLQEVCHRVGNHAKVFGDMVLYILHETGLYNASNKELVQKETMTALESVIPRQSIESFVAQSDAEKTKQLEELWKIVWGIRLFNRETHKGGAGIQDIPGDLASMVQNAQTVLNQHLDQAKKLCQNYVVVLENKKECGVLGNIEQRLMDEYVNRLQFIQFLTKTADSVTSIARHMALVRPAYDSLLTEIKAMVTSSTSVPKSTIYPKFIEVSDKWEAFRRLYNDMKGHKNVLDVLLEYKSSYTQALKPGMVEEAMKADVTRVKPTYNQVTLEKEINSLGKCFYSPALPGGTPLQFNGMCIVTILQKQDPMLKPSVADLGYIRYDEQFYGFSSEPALKAFINSPKAFLDQTLGNETFATEGLLHLLDLGKQIPSEVFLLGTRQKELGPVEVVMAEAGTQTGQIDPYKDYKYQWNEWELRRLALKLADLRNKRTHSCQTVQSHFKRENDTQTFPKKQSGSQTMIDQATQPKHTAQFIAGLRGDPTSKIKVVKVEFDE</sequence>
<evidence type="ECO:0000256" key="6">
    <source>
        <dbReference type="ARBA" id="ARBA00023069"/>
    </source>
</evidence>
<evidence type="ECO:0000256" key="3">
    <source>
        <dbReference type="ARBA" id="ARBA00021602"/>
    </source>
</evidence>
<evidence type="ECO:0000256" key="2">
    <source>
        <dbReference type="ARBA" id="ARBA00010500"/>
    </source>
</evidence>
<dbReference type="Pfam" id="PF12018">
    <property type="entry name" value="FAP206"/>
    <property type="match status" value="1"/>
</dbReference>
<dbReference type="InterPro" id="IPR021897">
    <property type="entry name" value="FAP206"/>
</dbReference>
<evidence type="ECO:0000256" key="5">
    <source>
        <dbReference type="ARBA" id="ARBA00022794"/>
    </source>
</evidence>
<evidence type="ECO:0000256" key="7">
    <source>
        <dbReference type="ARBA" id="ARBA00023212"/>
    </source>
</evidence>
<keyword evidence="7" id="KW-0206">Cytoskeleton</keyword>
<reference evidence="9" key="1">
    <citation type="submission" date="2021-01" db="EMBL/GenBank/DDBJ databases">
        <authorList>
            <person name="Corre E."/>
            <person name="Pelletier E."/>
            <person name="Niang G."/>
            <person name="Scheremetjew M."/>
            <person name="Finn R."/>
            <person name="Kale V."/>
            <person name="Holt S."/>
            <person name="Cochrane G."/>
            <person name="Meng A."/>
            <person name="Brown T."/>
            <person name="Cohen L."/>
        </authorList>
    </citation>
    <scope>NUCLEOTIDE SEQUENCE</scope>
    <source>
        <strain evidence="9">NIES-381</strain>
    </source>
</reference>
<protein>
    <recommendedName>
        <fullName evidence="3">Cilia- and flagella-associated protein 206</fullName>
    </recommendedName>
</protein>
<dbReference type="PANTHER" id="PTHR21442:SF0">
    <property type="entry name" value="CILIA- AND FLAGELLA-ASSOCIATED PROTEIN 206"/>
    <property type="match status" value="1"/>
</dbReference>
<keyword evidence="8" id="KW-0966">Cell projection</keyword>
<dbReference type="GO" id="GO:0005930">
    <property type="term" value="C:axoneme"/>
    <property type="evidence" value="ECO:0007669"/>
    <property type="project" value="UniProtKB-SubCell"/>
</dbReference>